<feature type="compositionally biased region" description="Basic and acidic residues" evidence="14">
    <location>
        <begin position="593"/>
        <end position="615"/>
    </location>
</feature>
<feature type="non-terminal residue" evidence="15">
    <location>
        <position position="1"/>
    </location>
</feature>
<dbReference type="Pfam" id="PF00855">
    <property type="entry name" value="PWWP"/>
    <property type="match status" value="1"/>
</dbReference>
<feature type="region of interest" description="Disordered" evidence="14">
    <location>
        <begin position="1009"/>
        <end position="1077"/>
    </location>
</feature>
<feature type="region of interest" description="Disordered" evidence="14">
    <location>
        <begin position="1096"/>
        <end position="1121"/>
    </location>
</feature>
<keyword evidence="8" id="KW-0007">Acetylation</keyword>
<feature type="region of interest" description="Disordered" evidence="14">
    <location>
        <begin position="37"/>
        <end position="59"/>
    </location>
</feature>
<dbReference type="PROSITE" id="PS00633">
    <property type="entry name" value="BROMODOMAIN_1"/>
    <property type="match status" value="1"/>
</dbReference>
<dbReference type="Pfam" id="PF23460">
    <property type="entry name" value="ZMYND8_CC"/>
    <property type="match status" value="1"/>
</dbReference>
<proteinExistence type="predicted"/>
<dbReference type="InterPro" id="IPR001487">
    <property type="entry name" value="Bromodomain"/>
</dbReference>
<dbReference type="InterPro" id="IPR057053">
    <property type="entry name" value="MYND_ZMYND11_ZMYD8"/>
</dbReference>
<feature type="compositionally biased region" description="Basic and acidic residues" evidence="14">
    <location>
        <begin position="877"/>
        <end position="887"/>
    </location>
</feature>
<evidence type="ECO:0000256" key="9">
    <source>
        <dbReference type="ARBA" id="ARBA00023015"/>
    </source>
</evidence>
<feature type="region of interest" description="Disordered" evidence="14">
    <location>
        <begin position="170"/>
        <end position="212"/>
    </location>
</feature>
<evidence type="ECO:0000256" key="14">
    <source>
        <dbReference type="SAM" id="MobiDB-lite"/>
    </source>
</evidence>
<dbReference type="InterPro" id="IPR002893">
    <property type="entry name" value="Znf_MYND"/>
</dbReference>
<dbReference type="EMBL" id="KB740948">
    <property type="protein sequence ID" value="ENN77398.1"/>
    <property type="molecule type" value="Genomic_DNA"/>
</dbReference>
<feature type="region of interest" description="Disordered" evidence="14">
    <location>
        <begin position="1452"/>
        <end position="1480"/>
    </location>
</feature>
<dbReference type="GO" id="GO:0005737">
    <property type="term" value="C:cytoplasm"/>
    <property type="evidence" value="ECO:0007669"/>
    <property type="project" value="TreeGrafter"/>
</dbReference>
<dbReference type="GO" id="GO:0008270">
    <property type="term" value="F:zinc ion binding"/>
    <property type="evidence" value="ECO:0007669"/>
    <property type="project" value="UniProtKB-KW"/>
</dbReference>
<dbReference type="SUPFAM" id="SSF144232">
    <property type="entry name" value="HIT/MYND zinc finger-like"/>
    <property type="match status" value="1"/>
</dbReference>
<dbReference type="SMART" id="SM00297">
    <property type="entry name" value="BROMO"/>
    <property type="match status" value="1"/>
</dbReference>
<dbReference type="PANTHER" id="PTHR46453">
    <property type="entry name" value="PROTEIN KINASE C-BINDING PROTEIN 1"/>
    <property type="match status" value="1"/>
</dbReference>
<dbReference type="InterPro" id="IPR018359">
    <property type="entry name" value="Bromodomain_CS"/>
</dbReference>
<evidence type="ECO:0000256" key="8">
    <source>
        <dbReference type="ARBA" id="ARBA00022990"/>
    </source>
</evidence>
<dbReference type="SUPFAM" id="SSF47370">
    <property type="entry name" value="Bromodomain"/>
    <property type="match status" value="1"/>
</dbReference>
<keyword evidence="4" id="KW-0479">Metal-binding</keyword>
<evidence type="ECO:0000256" key="3">
    <source>
        <dbReference type="ARBA" id="ARBA00022454"/>
    </source>
</evidence>
<feature type="region of interest" description="Disordered" evidence="14">
    <location>
        <begin position="968"/>
        <end position="994"/>
    </location>
</feature>
<feature type="coiled-coil region" evidence="13">
    <location>
        <begin position="1334"/>
        <end position="1365"/>
    </location>
</feature>
<feature type="non-terminal residue" evidence="15">
    <location>
        <position position="1480"/>
    </location>
</feature>
<evidence type="ECO:0000256" key="13">
    <source>
        <dbReference type="SAM" id="Coils"/>
    </source>
</evidence>
<keyword evidence="11" id="KW-0804">Transcription</keyword>
<dbReference type="InterPro" id="IPR036427">
    <property type="entry name" value="Bromodomain-like_sf"/>
</dbReference>
<dbReference type="SUPFAM" id="SSF63748">
    <property type="entry name" value="Tudor/PWWP/MBT"/>
    <property type="match status" value="1"/>
</dbReference>
<evidence type="ECO:0000256" key="5">
    <source>
        <dbReference type="ARBA" id="ARBA00022771"/>
    </source>
</evidence>
<comment type="subcellular location">
    <subcellularLocation>
        <location evidence="2">Chromosome</location>
    </subcellularLocation>
    <subcellularLocation>
        <location evidence="1">Nucleus</location>
    </subcellularLocation>
</comment>
<dbReference type="HOGENOM" id="CLU_249731_0_0_1"/>
<feature type="compositionally biased region" description="Low complexity" evidence="14">
    <location>
        <begin position="650"/>
        <end position="664"/>
    </location>
</feature>
<evidence type="ECO:0000256" key="4">
    <source>
        <dbReference type="ARBA" id="ARBA00022723"/>
    </source>
</evidence>
<keyword evidence="10" id="KW-0103">Bromodomain</keyword>
<evidence type="ECO:0000256" key="11">
    <source>
        <dbReference type="ARBA" id="ARBA00023163"/>
    </source>
</evidence>
<dbReference type="InterPro" id="IPR056987">
    <property type="entry name" value="ZMYND8_CC"/>
</dbReference>
<sequence length="1480" mass="165094">MSEARGNDQNGGATKEPAFSERDKAMLVQVFAQPCANSDCTKSTSDESSSRTDTSPNSQIEAQCQSVLANTIQNPEGAEIVNNSTSERDNAVAKIDLDEVSSHSRELKSLLALSKEANLDTNIPRKRKSNSVKRKLEGETRLSAGKGFRIQYPVTAEAELEMELHSAERSKMDFQEDDSSSTNLTPPKGFKQKKSGASETSGESIHEDSARKNRKPFIGDLPIFKSEPFIHAVNDNDFPEYKKYIIQPMNLTLLEKNIKENVYGSTQAFEADAKWILHNSIVFNSCEHTFSVALSAVNIHQSKLTSVAKTIIKICKQEMSEIENCPCCYLNANTKKKTWFVEVCPKPHLLVWAKLRGFPYWPGKAMSCKDGMVDVRFFGAHDRAWVPEKECFLYTPKDPNLFRVKRADIEQCVEELELHVENLKAVYDDFNYPLFKTPIDSDNELKQLQMFLPRYKAYFYTTKEQNQGMDAAEVKKEIVDSDSLGEKFQESLNMNMKGMQRKDTKKSLDDEAMEGYELSAVTKFLIGTDDESVTAIDTEMRKTLLKMAQNPDEHQIDQDDTQVADTGGIEQDDFDKEAFKNISLHMRVLLKKSDSEPCSKRPSVDERRPCRRNSESKSNINRSADKISKVNISDDMEVRLGKEKAERVSENISSSNSECSSDVSVDSKKRPVQVDVDNVEFTISPARKLKMVDALMKRFSDGDSGAETASSNTKLIPRNLKKAKRSLVPHEESATEGNSVSSIVMNEDEEKTEITCDEADKITKSFNSPTSKYDGLPVTRTTQKNEDVSKRTVNSCASKKRSRSRTKTSGSKLLPRVSKSEQKIENNPNESVQHESEVADVSIEQQSNKPSDEMQISNNSEAVQQSSEVNTPMLQKTDAKLVSKESKYSSSSEDDDCTILARLVKSNSSVAEGKRYKKKAAGKKTPDSDPDTDEHMANVELSIDKANILNIIHGSLVNADTAIDQAKSDNEECSSKNTDQRQRKKRKASYDSSDGIIESRNKVLKIVPAENVVNQPNDNHQIDDKDECDQSNLKSSKKPDFCRSSPTFSKHNSTHGTSADEAKTHTEPEGGSRGFQDLEAKRKYLSALNILEKGEADAQKPKTHEIRTRSKTEEKRERLRTPCLVSSSANTAAIRHLTTPAQIWHPGQNSNLDLMGLNVSRSQNYIPQGETSSKSVTSQIASKTSGECPAIRVVNGMPELSFNGPSIEATAGATSASSRQSENEERNQEVVCGVSERAQAGTESSENGENVEDYEFAALNNAVHENVGRIVNDLIRRPPPKLKPRPPGALSQQFSEGLPSSAGPVTARVNSVAYRLGDYFRGMLIETLKDLGKSNNTEAAIIGLKQEIETLKHKHNVEISEIEKNMTTVLKDIQRTVIEERERVIEETRAASEAEAIKRVEETKLKQWCANCLKEAQFYCCWNTSYCDYPCQQKHWPTHMSKCSQHASQSSQTNSSTIVRPNSQQLILRPANPPSKRGVG</sequence>
<name>N6THW0_DENPD</name>
<accession>N6THW0</accession>
<keyword evidence="5" id="KW-0863">Zinc-finger</keyword>
<feature type="region of interest" description="Disordered" evidence="14">
    <location>
        <begin position="1204"/>
        <end position="1231"/>
    </location>
</feature>
<keyword evidence="6" id="KW-0862">Zinc</keyword>
<dbReference type="SMART" id="SM00293">
    <property type="entry name" value="PWWP"/>
    <property type="match status" value="1"/>
</dbReference>
<dbReference type="Gene3D" id="2.30.30.140">
    <property type="match status" value="1"/>
</dbReference>
<dbReference type="PROSITE" id="PS50014">
    <property type="entry name" value="BROMODOMAIN_2"/>
    <property type="match status" value="1"/>
</dbReference>
<dbReference type="GO" id="GO:0003714">
    <property type="term" value="F:transcription corepressor activity"/>
    <property type="evidence" value="ECO:0007669"/>
    <property type="project" value="TreeGrafter"/>
</dbReference>
<feature type="region of interest" description="Disordered" evidence="14">
    <location>
        <begin position="646"/>
        <end position="666"/>
    </location>
</feature>
<keyword evidence="3" id="KW-0158">Chromosome</keyword>
<dbReference type="Gene3D" id="1.20.920.10">
    <property type="entry name" value="Bromodomain-like"/>
    <property type="match status" value="1"/>
</dbReference>
<feature type="compositionally biased region" description="Basic and acidic residues" evidence="14">
    <location>
        <begin position="968"/>
        <end position="981"/>
    </location>
</feature>
<protein>
    <submittedName>
        <fullName evidence="15">Uncharacterized protein</fullName>
    </submittedName>
</protein>
<dbReference type="CDD" id="cd20160">
    <property type="entry name" value="PWWP_PRKCBP1"/>
    <property type="match status" value="1"/>
</dbReference>
<feature type="compositionally biased region" description="Polar residues" evidence="14">
    <location>
        <begin position="1044"/>
        <end position="1057"/>
    </location>
</feature>
<dbReference type="PANTHER" id="PTHR46453:SF5">
    <property type="entry name" value="PROTEIN KINASE C-BINDING PROTEIN 1 ISOFORM X1"/>
    <property type="match status" value="1"/>
</dbReference>
<keyword evidence="13" id="KW-0175">Coiled coil</keyword>
<keyword evidence="7" id="KW-0156">Chromatin regulator</keyword>
<feature type="compositionally biased region" description="Basic and acidic residues" evidence="14">
    <location>
        <begin position="1058"/>
        <end position="1077"/>
    </location>
</feature>
<dbReference type="OrthoDB" id="298344at2759"/>
<feature type="compositionally biased region" description="Polar residues" evidence="14">
    <location>
        <begin position="843"/>
        <end position="874"/>
    </location>
</feature>
<dbReference type="PROSITE" id="PS50812">
    <property type="entry name" value="PWWP"/>
    <property type="match status" value="1"/>
</dbReference>
<dbReference type="InterPro" id="IPR000313">
    <property type="entry name" value="PWWP_dom"/>
</dbReference>
<evidence type="ECO:0000313" key="15">
    <source>
        <dbReference type="EMBL" id="ENN77398.1"/>
    </source>
</evidence>
<organism evidence="15">
    <name type="scientific">Dendroctonus ponderosae</name>
    <name type="common">Mountain pine beetle</name>
    <dbReference type="NCBI Taxonomy" id="77166"/>
    <lineage>
        <taxon>Eukaryota</taxon>
        <taxon>Metazoa</taxon>
        <taxon>Ecdysozoa</taxon>
        <taxon>Arthropoda</taxon>
        <taxon>Hexapoda</taxon>
        <taxon>Insecta</taxon>
        <taxon>Pterygota</taxon>
        <taxon>Neoptera</taxon>
        <taxon>Endopterygota</taxon>
        <taxon>Coleoptera</taxon>
        <taxon>Polyphaga</taxon>
        <taxon>Cucujiformia</taxon>
        <taxon>Curculionidae</taxon>
        <taxon>Scolytinae</taxon>
        <taxon>Dendroctonus</taxon>
    </lineage>
</organism>
<evidence type="ECO:0000256" key="12">
    <source>
        <dbReference type="ARBA" id="ARBA00023242"/>
    </source>
</evidence>
<dbReference type="PROSITE" id="PS01360">
    <property type="entry name" value="ZF_MYND_1"/>
    <property type="match status" value="1"/>
</dbReference>
<feature type="region of interest" description="Disordered" evidence="14">
    <location>
        <begin position="757"/>
        <end position="934"/>
    </location>
</feature>
<evidence type="ECO:0000256" key="6">
    <source>
        <dbReference type="ARBA" id="ARBA00022833"/>
    </source>
</evidence>
<evidence type="ECO:0000256" key="7">
    <source>
        <dbReference type="ARBA" id="ARBA00022853"/>
    </source>
</evidence>
<dbReference type="Pfam" id="PF24324">
    <property type="entry name" value="MYND_ZMYND11_ZMYD8"/>
    <property type="match status" value="1"/>
</dbReference>
<keyword evidence="12" id="KW-0539">Nucleus</keyword>
<dbReference type="FunFam" id="6.10.140.2220:FF:000002">
    <property type="entry name" value="Protein kinase C-binding protein 1 isoform C"/>
    <property type="match status" value="1"/>
</dbReference>
<feature type="compositionally biased region" description="Polar residues" evidence="14">
    <location>
        <begin position="1452"/>
        <end position="1466"/>
    </location>
</feature>
<feature type="compositionally biased region" description="Basic and acidic residues" evidence="14">
    <location>
        <begin position="1096"/>
        <end position="1120"/>
    </location>
</feature>
<gene>
    <name evidence="15" type="ORF">YQE_06223</name>
</gene>
<dbReference type="PROSITE" id="PS50865">
    <property type="entry name" value="ZF_MYND_2"/>
    <property type="match status" value="1"/>
</dbReference>
<evidence type="ECO:0000256" key="2">
    <source>
        <dbReference type="ARBA" id="ARBA00004286"/>
    </source>
</evidence>
<dbReference type="GO" id="GO:0140006">
    <property type="term" value="F:histone H3 reader activity"/>
    <property type="evidence" value="ECO:0007669"/>
    <property type="project" value="UniProtKB-ARBA"/>
</dbReference>
<evidence type="ECO:0000256" key="10">
    <source>
        <dbReference type="ARBA" id="ARBA00023117"/>
    </source>
</evidence>
<dbReference type="GO" id="GO:0005694">
    <property type="term" value="C:chromosome"/>
    <property type="evidence" value="ECO:0007669"/>
    <property type="project" value="UniProtKB-SubCell"/>
</dbReference>
<dbReference type="Pfam" id="PF00439">
    <property type="entry name" value="Bromodomain"/>
    <property type="match status" value="1"/>
</dbReference>
<reference evidence="15" key="1">
    <citation type="journal article" date="2013" name="Genome Biol.">
        <title>Draft genome of the mountain pine beetle, Dendroctonus ponderosae Hopkins, a major forest pest.</title>
        <authorList>
            <person name="Keeling C.I."/>
            <person name="Yuen M.M."/>
            <person name="Liao N.Y."/>
            <person name="Docking T.R."/>
            <person name="Chan S.K."/>
            <person name="Taylor G.A."/>
            <person name="Palmquist D.L."/>
            <person name="Jackman S.D."/>
            <person name="Nguyen A."/>
            <person name="Li M."/>
            <person name="Henderson H."/>
            <person name="Janes J.K."/>
            <person name="Zhao Y."/>
            <person name="Pandoh P."/>
            <person name="Moore R."/>
            <person name="Sperling F.A."/>
            <person name="Huber D.P."/>
            <person name="Birol I."/>
            <person name="Jones S.J."/>
            <person name="Bohlmann J."/>
        </authorList>
    </citation>
    <scope>NUCLEOTIDE SEQUENCE</scope>
</reference>
<keyword evidence="9" id="KW-0805">Transcription regulation</keyword>
<evidence type="ECO:0000256" key="1">
    <source>
        <dbReference type="ARBA" id="ARBA00004123"/>
    </source>
</evidence>
<dbReference type="GO" id="GO:0005634">
    <property type="term" value="C:nucleus"/>
    <property type="evidence" value="ECO:0007669"/>
    <property type="project" value="UniProtKB-SubCell"/>
</dbReference>
<feature type="region of interest" description="Disordered" evidence="14">
    <location>
        <begin position="1276"/>
        <end position="1302"/>
    </location>
</feature>
<dbReference type="OMA" id="MPVQRFN"/>
<feature type="region of interest" description="Disordered" evidence="14">
    <location>
        <begin position="593"/>
        <end position="625"/>
    </location>
</feature>
<feature type="region of interest" description="Disordered" evidence="14">
    <location>
        <begin position="1"/>
        <end position="25"/>
    </location>
</feature>